<dbReference type="Pfam" id="PF06821">
    <property type="entry name" value="Ser_hydrolase"/>
    <property type="match status" value="1"/>
</dbReference>
<dbReference type="InterPro" id="IPR029058">
    <property type="entry name" value="AB_hydrolase_fold"/>
</dbReference>
<sequence>MKVSETHILIVPGYTNSGPNHWQTRWERKLSTARRVEQAEWSKPVREDWVARMIEEVNAAEKPVVIVAHSLGVATAIHALPHCTRQIAGAFLVAPPDVANPNIRPKHLMTFGPYPRDPLPFPSIMVASRNDSFGSYEHAGDIANAWGSLLVDAGDAGHINTESGHGPWPEGSMVFAQFLSRLRA</sequence>
<dbReference type="Gene3D" id="3.40.50.1820">
    <property type="entry name" value="alpha/beta hydrolase"/>
    <property type="match status" value="1"/>
</dbReference>
<dbReference type="GO" id="GO:0016787">
    <property type="term" value="F:hydrolase activity"/>
    <property type="evidence" value="ECO:0007669"/>
    <property type="project" value="UniProtKB-KW"/>
</dbReference>
<protein>
    <submittedName>
        <fullName evidence="1">Alpha/beta hydrolase</fullName>
    </submittedName>
</protein>
<evidence type="ECO:0000313" key="1">
    <source>
        <dbReference type="EMBL" id="PJR13582.1"/>
    </source>
</evidence>
<dbReference type="AlphaFoldDB" id="A0A2J0YZ86"/>
<dbReference type="SUPFAM" id="SSF53474">
    <property type="entry name" value="alpha/beta-Hydrolases"/>
    <property type="match status" value="1"/>
</dbReference>
<gene>
    <name evidence="1" type="ORF">CEJ86_20515</name>
</gene>
<comment type="caution">
    <text evidence="1">The sequence shown here is derived from an EMBL/GenBank/DDBJ whole genome shotgun (WGS) entry which is preliminary data.</text>
</comment>
<dbReference type="RefSeq" id="WP_100673153.1">
    <property type="nucleotide sequence ID" value="NZ_CP141212.1"/>
</dbReference>
<evidence type="ECO:0000313" key="2">
    <source>
        <dbReference type="Proteomes" id="UP000231987"/>
    </source>
</evidence>
<dbReference type="EMBL" id="NJGD01000009">
    <property type="protein sequence ID" value="PJR13582.1"/>
    <property type="molecule type" value="Genomic_DNA"/>
</dbReference>
<dbReference type="InterPro" id="IPR010662">
    <property type="entry name" value="RBBP9/YdeN"/>
</dbReference>
<organism evidence="1 2">
    <name type="scientific">Rhizobium meliloti</name>
    <name type="common">Ensifer meliloti</name>
    <name type="synonym">Sinorhizobium meliloti</name>
    <dbReference type="NCBI Taxonomy" id="382"/>
    <lineage>
        <taxon>Bacteria</taxon>
        <taxon>Pseudomonadati</taxon>
        <taxon>Pseudomonadota</taxon>
        <taxon>Alphaproteobacteria</taxon>
        <taxon>Hyphomicrobiales</taxon>
        <taxon>Rhizobiaceae</taxon>
        <taxon>Sinorhizobium/Ensifer group</taxon>
        <taxon>Sinorhizobium</taxon>
    </lineage>
</organism>
<dbReference type="Proteomes" id="UP000231987">
    <property type="component" value="Unassembled WGS sequence"/>
</dbReference>
<name>A0A2J0YZ86_RHIML</name>
<proteinExistence type="predicted"/>
<reference evidence="1 2" key="1">
    <citation type="submission" date="2017-06" db="EMBL/GenBank/DDBJ databases">
        <title>Ensifer strains isolated from leguminous trees and herbs display diverse denitrification phenotypes with some acting as strong N2O sinks.</title>
        <authorList>
            <person name="Woliy K."/>
            <person name="Mania D."/>
            <person name="Bakken L.R."/>
            <person name="Frostegard A."/>
        </authorList>
    </citation>
    <scope>NUCLEOTIDE SEQUENCE [LARGE SCALE GENOMIC DNA]</scope>
    <source>
        <strain evidence="1 2">AC50a</strain>
    </source>
</reference>
<keyword evidence="1" id="KW-0378">Hydrolase</keyword>
<accession>A0A2J0YZ86</accession>